<comment type="caution">
    <text evidence="2">The sequence shown here is derived from an EMBL/GenBank/DDBJ whole genome shotgun (WGS) entry which is preliminary data.</text>
</comment>
<reference evidence="2 3" key="1">
    <citation type="submission" date="2019-05" db="EMBL/GenBank/DDBJ databases">
        <title>Another draft genome of Portunus trituberculatus and its Hox gene families provides insights of decapod evolution.</title>
        <authorList>
            <person name="Jeong J.-H."/>
            <person name="Song I."/>
            <person name="Kim S."/>
            <person name="Choi T."/>
            <person name="Kim D."/>
            <person name="Ryu S."/>
            <person name="Kim W."/>
        </authorList>
    </citation>
    <scope>NUCLEOTIDE SEQUENCE [LARGE SCALE GENOMIC DNA]</scope>
    <source>
        <tissue evidence="2">Muscle</tissue>
    </source>
</reference>
<feature type="region of interest" description="Disordered" evidence="1">
    <location>
        <begin position="1"/>
        <end position="22"/>
    </location>
</feature>
<dbReference type="Proteomes" id="UP000324222">
    <property type="component" value="Unassembled WGS sequence"/>
</dbReference>
<proteinExistence type="predicted"/>
<evidence type="ECO:0000256" key="1">
    <source>
        <dbReference type="SAM" id="MobiDB-lite"/>
    </source>
</evidence>
<gene>
    <name evidence="2" type="ORF">E2C01_051393</name>
</gene>
<evidence type="ECO:0000313" key="3">
    <source>
        <dbReference type="Proteomes" id="UP000324222"/>
    </source>
</evidence>
<protein>
    <submittedName>
        <fullName evidence="2">Uncharacterized protein</fullName>
    </submittedName>
</protein>
<sequence length="65" mass="7212">MDESIGSIFSEALHPRRSSESQFSRQFYPISSTSHCTLRFKASLPLCPSLCKPLALAGIHISSTW</sequence>
<keyword evidence="3" id="KW-1185">Reference proteome</keyword>
<dbReference type="EMBL" id="VSRR010014767">
    <property type="protein sequence ID" value="MPC57414.1"/>
    <property type="molecule type" value="Genomic_DNA"/>
</dbReference>
<evidence type="ECO:0000313" key="2">
    <source>
        <dbReference type="EMBL" id="MPC57414.1"/>
    </source>
</evidence>
<accession>A0A5B7GLP7</accession>
<dbReference type="AlphaFoldDB" id="A0A5B7GLP7"/>
<organism evidence="2 3">
    <name type="scientific">Portunus trituberculatus</name>
    <name type="common">Swimming crab</name>
    <name type="synonym">Neptunus trituberculatus</name>
    <dbReference type="NCBI Taxonomy" id="210409"/>
    <lineage>
        <taxon>Eukaryota</taxon>
        <taxon>Metazoa</taxon>
        <taxon>Ecdysozoa</taxon>
        <taxon>Arthropoda</taxon>
        <taxon>Crustacea</taxon>
        <taxon>Multicrustacea</taxon>
        <taxon>Malacostraca</taxon>
        <taxon>Eumalacostraca</taxon>
        <taxon>Eucarida</taxon>
        <taxon>Decapoda</taxon>
        <taxon>Pleocyemata</taxon>
        <taxon>Brachyura</taxon>
        <taxon>Eubrachyura</taxon>
        <taxon>Portunoidea</taxon>
        <taxon>Portunidae</taxon>
        <taxon>Portuninae</taxon>
        <taxon>Portunus</taxon>
    </lineage>
</organism>
<name>A0A5B7GLP7_PORTR</name>